<reference evidence="3 4" key="1">
    <citation type="journal article" date="2011" name="J. Bacteriol.">
        <title>Genome sequence of Salinisphaera shabanensis, a gammaproteobacterium from the harsh, variable environment of the brine-seawater interface of the Shaban Deep in the Red Sea.</title>
        <authorList>
            <person name="Antunes A."/>
            <person name="Alam I."/>
            <person name="Bajic V.B."/>
            <person name="Stingl U."/>
        </authorList>
    </citation>
    <scope>NUCLEOTIDE SEQUENCE [LARGE SCALE GENOMIC DNA]</scope>
    <source>
        <strain evidence="3 4">E1L3A</strain>
    </source>
</reference>
<dbReference type="RefSeq" id="WP_006915400.1">
    <property type="nucleotide sequence ID" value="NZ_AFNV02000021.1"/>
</dbReference>
<evidence type="ECO:0000313" key="4">
    <source>
        <dbReference type="Proteomes" id="UP000006242"/>
    </source>
</evidence>
<dbReference type="EMBL" id="AFNV02000021">
    <property type="protein sequence ID" value="ERJ18278.1"/>
    <property type="molecule type" value="Genomic_DNA"/>
</dbReference>
<dbReference type="OrthoDB" id="5298512at2"/>
<dbReference type="InterPro" id="IPR005572">
    <property type="entry name" value="Anti-sigma_E_RseA_N"/>
</dbReference>
<feature type="region of interest" description="Disordered" evidence="1">
    <location>
        <begin position="166"/>
        <end position="188"/>
    </location>
</feature>
<dbReference type="SUPFAM" id="SSF89069">
    <property type="entry name" value="N-terminal, cytoplasmic domain of anti-sigmaE factor RseA"/>
    <property type="match status" value="1"/>
</dbReference>
<gene>
    <name evidence="3" type="primary">rseA</name>
    <name evidence="3" type="ORF">SSPSH_002906</name>
</gene>
<sequence>MNEQFSAFLDGEATRDETDAVISALLRDDQLRQSWGRQHWLRTTLRAHNGEMAVPLDCNFSDRVMAAIAEDRPETSAARPIAVPMRVAARRRWRSMAGLAAVASAAGIVLLVSNPLQREGAGGDTLASASGNGTTATTTVAAQGDTAGLGDAGSMVASNQLSSDMLRQAGPSQAAVQRGPADHWSVSDPALEDELNGYLVEHNGLARGYGMSGTTPGFVRVATYGQDTPQ</sequence>
<evidence type="ECO:0000256" key="1">
    <source>
        <dbReference type="SAM" id="MobiDB-lite"/>
    </source>
</evidence>
<accession>U2FVD3</accession>
<keyword evidence="4" id="KW-1185">Reference proteome</keyword>
<dbReference type="STRING" id="1033802.SSPSH_002906"/>
<dbReference type="CDD" id="cd16328">
    <property type="entry name" value="RseA_N"/>
    <property type="match status" value="1"/>
</dbReference>
<organism evidence="3 4">
    <name type="scientific">Salinisphaera shabanensis E1L3A</name>
    <dbReference type="NCBI Taxonomy" id="1033802"/>
    <lineage>
        <taxon>Bacteria</taxon>
        <taxon>Pseudomonadati</taxon>
        <taxon>Pseudomonadota</taxon>
        <taxon>Gammaproteobacteria</taxon>
        <taxon>Salinisphaerales</taxon>
        <taxon>Salinisphaeraceae</taxon>
        <taxon>Salinisphaera</taxon>
    </lineage>
</organism>
<dbReference type="InterPro" id="IPR036147">
    <property type="entry name" value="Anti-sigma_E_RseA_N_sf"/>
</dbReference>
<comment type="caution">
    <text evidence="3">The sequence shown here is derived from an EMBL/GenBank/DDBJ whole genome shotgun (WGS) entry which is preliminary data.</text>
</comment>
<dbReference type="Proteomes" id="UP000006242">
    <property type="component" value="Unassembled WGS sequence"/>
</dbReference>
<dbReference type="GO" id="GO:0016989">
    <property type="term" value="F:sigma factor antagonist activity"/>
    <property type="evidence" value="ECO:0007669"/>
    <property type="project" value="InterPro"/>
</dbReference>
<dbReference type="Pfam" id="PF03872">
    <property type="entry name" value="RseA_N"/>
    <property type="match status" value="1"/>
</dbReference>
<dbReference type="PANTHER" id="PTHR38104:SF1">
    <property type="entry name" value="ANTI-SIGMA-E FACTOR RSEA"/>
    <property type="match status" value="1"/>
</dbReference>
<dbReference type="InterPro" id="IPR052383">
    <property type="entry name" value="Anti-sigma-E_RseA-like"/>
</dbReference>
<dbReference type="AlphaFoldDB" id="U2FVD3"/>
<protein>
    <submittedName>
        <fullName evidence="3">Sigma-E factor negative regulatory protein</fullName>
    </submittedName>
</protein>
<dbReference type="PANTHER" id="PTHR38104">
    <property type="match status" value="1"/>
</dbReference>
<proteinExistence type="predicted"/>
<feature type="domain" description="Anti sigma-E protein RseA N-terminal" evidence="2">
    <location>
        <begin position="2"/>
        <end position="79"/>
    </location>
</feature>
<reference evidence="3 4" key="2">
    <citation type="journal article" date="2013" name="PLoS ONE">
        <title>INDIGO - INtegrated Data Warehouse of MIcrobial GenOmes with Examples from the Red Sea Extremophiles.</title>
        <authorList>
            <person name="Alam I."/>
            <person name="Antunes A."/>
            <person name="Kamau A.A."/>
            <person name="Ba Alawi W."/>
            <person name="Kalkatawi M."/>
            <person name="Stingl U."/>
            <person name="Bajic V.B."/>
        </authorList>
    </citation>
    <scope>NUCLEOTIDE SEQUENCE [LARGE SCALE GENOMIC DNA]</scope>
    <source>
        <strain evidence="3 4">E1L3A</strain>
    </source>
</reference>
<dbReference type="Gene3D" id="1.10.10.880">
    <property type="entry name" value="Anti sigma-E protein RseA, N-terminal domain"/>
    <property type="match status" value="1"/>
</dbReference>
<evidence type="ECO:0000259" key="2">
    <source>
        <dbReference type="Pfam" id="PF03872"/>
    </source>
</evidence>
<name>U2FVD3_9GAMM</name>
<evidence type="ECO:0000313" key="3">
    <source>
        <dbReference type="EMBL" id="ERJ18278.1"/>
    </source>
</evidence>
<feature type="compositionally biased region" description="Polar residues" evidence="1">
    <location>
        <begin position="166"/>
        <end position="175"/>
    </location>
</feature>